<dbReference type="KEGG" id="bbig:BBBOND_0103630"/>
<feature type="region of interest" description="Disordered" evidence="3">
    <location>
        <begin position="27"/>
        <end position="59"/>
    </location>
</feature>
<keyword evidence="5" id="KW-0732">Signal</keyword>
<feature type="region of interest" description="Disordered" evidence="3">
    <location>
        <begin position="647"/>
        <end position="685"/>
    </location>
</feature>
<feature type="transmembrane region" description="Helical" evidence="4">
    <location>
        <begin position="1394"/>
        <end position="1415"/>
    </location>
</feature>
<dbReference type="SUPFAM" id="SSF82895">
    <property type="entry name" value="TSP-1 type 1 repeat"/>
    <property type="match status" value="1"/>
</dbReference>
<feature type="compositionally biased region" description="Low complexity" evidence="3">
    <location>
        <begin position="661"/>
        <end position="672"/>
    </location>
</feature>
<sequence>MAYQSLASLVLCFAAGMHMAMHVDATGGRNTEGALGKKKNKGHNRDDDDRRSREGFSAPGFRHDEMQALLQNIKNQVETSSSGGSSTSYSGGLREDLNSSDNVFYDAESVFHGSDFVVEAAINEKGNFVLSCPLGYSVSVQDASVTCGNYVVDFRLKAWDICRLKDTCSVSYDDMGYCSMAWEDVKLTAVCTKVRIYDCFLFRPVDINDAEYCEHVCMNFSKKCKGADVPLAMSMRLDCMTSYFKANKLDSKCAYVFEGMDDMQAEINNEGSGHRQYEMGKVEASNVKWTEVRFRKRMDDPVVFTSLPLAEVNFIYMSITDVTPTGFRILAREWICNARCRTLETQQMHTVQWLAINRGDHSQNLDDGIYAGVLDVKTSGNINLPIDPNKSWSVLVQIQERPLALTDILDILNPALVIPVLYEQREGFHVKLLYSATEETKFDVKLGYLAVHQKETNDLYGLLLKPFAEPMGNFDRAEITLPIPNTWPEAVHTFGSVMMQTNHLNSALRFDVCSLLMNSVAQDAAGADENTSYNLKLEFKIEYLTEHGVRSNPSIVGFVIQDKAAALREKICRHATRMNSRSSSQMCHDLCVGPQGIIRCIYKEDVAKCFEEISQCILRGPHMQSLLDEYSAYIVYLEADAKNKGAAVAAPNAVEESRGRSLSAEDSADPPDSALPPDSPPAEDDRVVVDRDCIEGPWGEWSSCSHLCHTDTVKAKQRRRRQIYADKLGSNSRPCLLVDSRTCEGVPHCSEFCYSREGSGDEQTFQQRFYYIWSDNCRNPNATSVVEKESFGYTGGSQFDTVVVTRMGIPNLLPRSPGSPSSYAGDSASGVDSQCIDATNWSKCNAPCFLETRDQAIEYLRAPIKCLDHRRPCTTKLAECPSEESLRAVEEFGSCSLTHTFYDPVAQSWTRDGACVCEGGVACTPQEVYVLGDIPELIATGSDTHLEHVIRATPFQPYISLADNHRIEMPAEMVRDVTYGLFKPGEVANFCATGSPEIPAFDHKLIWVDCSLAVSSVYGRDPRCSSRCALLRQTCHEEIPREAPETIGECVKARLSNAKDDIYVLNFKHHKCTSPVSGPGVTAEEQVCNVKSWLESTTQMCTLLCRRMFNMCKIKSLHAYEENVRRCMLRHAQMNDVPMADGTPMDFNVLCTYKHTKLVGGGLVYCKKRKSTCTSEGWEPWSDCSASCITLRDGTPVVPTRQRKRKQSIVTPADHANCVRKGIKFYEEVPCLWLPQCADDPSIHAAISKTRARVAWDVPFDTPWNLQSWLLKDARDGESEVTEDHMCQLFSGQRDISNNKIIYQKSRCSCPRQMTACTVLESIHSSGWFSMLQLLCQEDSMRSVMFRHSKGYYRYSCLSRTFLREDFEAHKELCNEGDGTSFVSCQGPAQDTHVYVFSALSLVMGALTAVLVVTYTRSRSSLL</sequence>
<dbReference type="InterPro" id="IPR036383">
    <property type="entry name" value="TSP1_rpt_sf"/>
</dbReference>
<dbReference type="VEuPathDB" id="PiroplasmaDB:BBBOND_0103630"/>
<evidence type="ECO:0000256" key="5">
    <source>
        <dbReference type="SAM" id="SignalP"/>
    </source>
</evidence>
<evidence type="ECO:0008006" key="8">
    <source>
        <dbReference type="Google" id="ProtNLM"/>
    </source>
</evidence>
<dbReference type="RefSeq" id="XP_012766235.1">
    <property type="nucleotide sequence ID" value="XM_012910781.1"/>
</dbReference>
<dbReference type="EMBL" id="LK391707">
    <property type="protein sequence ID" value="CDR94049.1"/>
    <property type="molecule type" value="Genomic_DNA"/>
</dbReference>
<feature type="signal peptide" evidence="5">
    <location>
        <begin position="1"/>
        <end position="25"/>
    </location>
</feature>
<feature type="chain" id="PRO_5001595805" description="Thrombospondin type 1 domain containing protein" evidence="5">
    <location>
        <begin position="26"/>
        <end position="1423"/>
    </location>
</feature>
<keyword evidence="7" id="KW-1185">Reference proteome</keyword>
<dbReference type="OMA" id="MTFISCY"/>
<dbReference type="GeneID" id="24562590"/>
<dbReference type="OrthoDB" id="365306at2759"/>
<dbReference type="InterPro" id="IPR000884">
    <property type="entry name" value="TSP1_rpt"/>
</dbReference>
<evidence type="ECO:0000256" key="2">
    <source>
        <dbReference type="ARBA" id="ARBA00022475"/>
    </source>
</evidence>
<evidence type="ECO:0000313" key="6">
    <source>
        <dbReference type="EMBL" id="CDR94049.1"/>
    </source>
</evidence>
<evidence type="ECO:0000256" key="1">
    <source>
        <dbReference type="ARBA" id="ARBA00004236"/>
    </source>
</evidence>
<dbReference type="GO" id="GO:0005886">
    <property type="term" value="C:plasma membrane"/>
    <property type="evidence" value="ECO:0007669"/>
    <property type="project" value="UniProtKB-SubCell"/>
</dbReference>
<accession>A0A061D509</accession>
<dbReference type="Proteomes" id="UP000033188">
    <property type="component" value="Chromosome 1"/>
</dbReference>
<organism evidence="6 7">
    <name type="scientific">Babesia bigemina</name>
    <dbReference type="NCBI Taxonomy" id="5866"/>
    <lineage>
        <taxon>Eukaryota</taxon>
        <taxon>Sar</taxon>
        <taxon>Alveolata</taxon>
        <taxon>Apicomplexa</taxon>
        <taxon>Aconoidasida</taxon>
        <taxon>Piroplasmida</taxon>
        <taxon>Babesiidae</taxon>
        <taxon>Babesia</taxon>
    </lineage>
</organism>
<proteinExistence type="predicted"/>
<keyword evidence="2" id="KW-1003">Cell membrane</keyword>
<evidence type="ECO:0000313" key="7">
    <source>
        <dbReference type="Proteomes" id="UP000033188"/>
    </source>
</evidence>
<reference evidence="7" key="1">
    <citation type="journal article" date="2014" name="Nucleic Acids Res.">
        <title>The evolutionary dynamics of variant antigen genes in Babesia reveal a history of genomic innovation underlying host-parasite interaction.</title>
        <authorList>
            <person name="Jackson A.P."/>
            <person name="Otto T.D."/>
            <person name="Darby A."/>
            <person name="Ramaprasad A."/>
            <person name="Xia D."/>
            <person name="Echaide I.E."/>
            <person name="Farber M."/>
            <person name="Gahlot S."/>
            <person name="Gamble J."/>
            <person name="Gupta D."/>
            <person name="Gupta Y."/>
            <person name="Jackson L."/>
            <person name="Malandrin L."/>
            <person name="Malas T.B."/>
            <person name="Moussa E."/>
            <person name="Nair M."/>
            <person name="Reid A.J."/>
            <person name="Sanders M."/>
            <person name="Sharma J."/>
            <person name="Tracey A."/>
            <person name="Quail M.A."/>
            <person name="Weir W."/>
            <person name="Wastling J.M."/>
            <person name="Hall N."/>
            <person name="Willadsen P."/>
            <person name="Lingelbach K."/>
            <person name="Shiels B."/>
            <person name="Tait A."/>
            <person name="Berriman M."/>
            <person name="Allred D.R."/>
            <person name="Pain A."/>
        </authorList>
    </citation>
    <scope>NUCLEOTIDE SEQUENCE [LARGE SCALE GENOMIC DNA]</scope>
    <source>
        <strain evidence="7">Bond</strain>
    </source>
</reference>
<name>A0A061D509_BABBI</name>
<protein>
    <recommendedName>
        <fullName evidence="8">Thrombospondin type 1 domain containing protein</fullName>
    </recommendedName>
</protein>
<evidence type="ECO:0000256" key="4">
    <source>
        <dbReference type="SAM" id="Phobius"/>
    </source>
</evidence>
<keyword evidence="4" id="KW-0472">Membrane</keyword>
<comment type="subcellular location">
    <subcellularLocation>
        <location evidence="1">Cell membrane</location>
    </subcellularLocation>
</comment>
<keyword evidence="4" id="KW-0812">Transmembrane</keyword>
<keyword evidence="4" id="KW-1133">Transmembrane helix</keyword>
<dbReference type="PROSITE" id="PS50092">
    <property type="entry name" value="TSP1"/>
    <property type="match status" value="1"/>
</dbReference>
<gene>
    <name evidence="6" type="ORF">BBBOND_0103630</name>
</gene>
<feature type="compositionally biased region" description="Basic and acidic residues" evidence="3">
    <location>
        <begin position="43"/>
        <end position="54"/>
    </location>
</feature>
<evidence type="ECO:0000256" key="3">
    <source>
        <dbReference type="SAM" id="MobiDB-lite"/>
    </source>
</evidence>